<proteinExistence type="predicted"/>
<sequence length="636" mass="71270">MACNDKVFDIFKLTQLIADNLSQHDLALCCLVNRSFLKTFAPHLWHSVTIHPDDSYPKFQTLEGRAGLLRNGHHIRVLRAYDPIALEPFLESGITCTNLVSLDVAHSLNQFTGDVATTRTLAMLSRGRRRGSIGVGQKSSSIPAMCGFAPSSTGSGLFAASTSETVGSLSPSNRVRSRAELQSDGESYLVSVLERNPQLEFLVVPSHCLDCQAIVKVAGESLLLLKEFYSQNDLWQRGPSTYFSLRKPSMRTLNQTGSVLGALEGNLQCTDGELLHPHLNDYPRLRDMQTGIFDRLNHDALEGIRLADRDFTHLDMSHGWPSQVTQILMRTPPLKHIVLTYDEDDDDRIAYTSDDNAVKDAFLRHAPTLEHLSTAGWEFSKDILQAILCSSPTLRTLETMEHDIDYPPYKEVELDALRIINSYWVCNQVEVFECKILNVPRPDIVITLLDNILLVPPVPPPAPAPASIPAAAQDQVPLSGTILVAQQESHAVQRGVLRQLGQLTHLRRLHLGRCGRNWDMPEYSQLEIRGIRTMAVDAYFDRNCLELSLESGLDELAGLKQLEELGVTQMAHRIGLIEVQWMLENWPRLRTIRGLMYQDCDNEVYGNAVSVAGSLIESEPEHVKWIRENRPDIQVH</sequence>
<evidence type="ECO:0000313" key="2">
    <source>
        <dbReference type="Proteomes" id="UP000078512"/>
    </source>
</evidence>
<dbReference type="InterPro" id="IPR032675">
    <property type="entry name" value="LRR_dom_sf"/>
</dbReference>
<organism evidence="1 2">
    <name type="scientific">Linnemannia elongata AG-77</name>
    <dbReference type="NCBI Taxonomy" id="1314771"/>
    <lineage>
        <taxon>Eukaryota</taxon>
        <taxon>Fungi</taxon>
        <taxon>Fungi incertae sedis</taxon>
        <taxon>Mucoromycota</taxon>
        <taxon>Mortierellomycotina</taxon>
        <taxon>Mortierellomycetes</taxon>
        <taxon>Mortierellales</taxon>
        <taxon>Mortierellaceae</taxon>
        <taxon>Linnemannia</taxon>
    </lineage>
</organism>
<accession>A0A197K2E3</accession>
<reference evidence="1 2" key="1">
    <citation type="submission" date="2016-05" db="EMBL/GenBank/DDBJ databases">
        <title>Genome sequencing reveals origins of a unique bacterial endosymbiosis in the earliest lineages of terrestrial Fungi.</title>
        <authorList>
            <consortium name="DOE Joint Genome Institute"/>
            <person name="Uehling J."/>
            <person name="Gryganskyi A."/>
            <person name="Hameed K."/>
            <person name="Tschaplinski T."/>
            <person name="Misztal P."/>
            <person name="Wu S."/>
            <person name="Desiro A."/>
            <person name="Vande Pol N."/>
            <person name="Du Z.-Y."/>
            <person name="Zienkiewicz A."/>
            <person name="Zienkiewicz K."/>
            <person name="Morin E."/>
            <person name="Tisserant E."/>
            <person name="Splivallo R."/>
            <person name="Hainaut M."/>
            <person name="Henrissat B."/>
            <person name="Ohm R."/>
            <person name="Kuo A."/>
            <person name="Yan J."/>
            <person name="Lipzen A."/>
            <person name="Nolan M."/>
            <person name="Labutti K."/>
            <person name="Barry K."/>
            <person name="Goldstein A."/>
            <person name="Labbe J."/>
            <person name="Schadt C."/>
            <person name="Tuskan G."/>
            <person name="Grigoriev I."/>
            <person name="Martin F."/>
            <person name="Vilgalys R."/>
            <person name="Bonito G."/>
        </authorList>
    </citation>
    <scope>NUCLEOTIDE SEQUENCE [LARGE SCALE GENOMIC DNA]</scope>
    <source>
        <strain evidence="1 2">AG-77</strain>
    </source>
</reference>
<dbReference type="OrthoDB" id="2363618at2759"/>
<name>A0A197K2E3_9FUNG</name>
<dbReference type="Gene3D" id="3.80.10.10">
    <property type="entry name" value="Ribonuclease Inhibitor"/>
    <property type="match status" value="1"/>
</dbReference>
<dbReference type="Proteomes" id="UP000078512">
    <property type="component" value="Unassembled WGS sequence"/>
</dbReference>
<dbReference type="EMBL" id="KV442028">
    <property type="protein sequence ID" value="OAQ31802.1"/>
    <property type="molecule type" value="Genomic_DNA"/>
</dbReference>
<dbReference type="AlphaFoldDB" id="A0A197K2E3"/>
<keyword evidence="2" id="KW-1185">Reference proteome</keyword>
<protein>
    <submittedName>
        <fullName evidence="1">Uncharacterized protein</fullName>
    </submittedName>
</protein>
<evidence type="ECO:0000313" key="1">
    <source>
        <dbReference type="EMBL" id="OAQ31802.1"/>
    </source>
</evidence>
<gene>
    <name evidence="1" type="ORF">K457DRAFT_17114</name>
</gene>